<accession>A0ACC0CPJ0</accession>
<gene>
    <name evidence="1" type="ORF">F4821DRAFT_218298</name>
</gene>
<sequence length="222" mass="23982">MATTDLAKPLILLVSLNLLSFFDETYASLLTQLSSKATVKRIKKQDSVIRLLSEGPRPSAVLVTDEALTREENSGAWEAVLQYVRQGGTSVVMGHYSSFVQPDDIKPFFAKAGLPWKSASYQRTTLVLNREAVGDSLAACLPPRYSQKALSVDNVARADAWYVTDEDSVVESMVFAPTSANVVGESPVVFARVGDGKLGYIGDVNAEEGSTTVVLAMCRLLS</sequence>
<protein>
    <submittedName>
        <fullName evidence="1">Uncharacterized protein</fullName>
    </submittedName>
</protein>
<evidence type="ECO:0000313" key="2">
    <source>
        <dbReference type="Proteomes" id="UP001497680"/>
    </source>
</evidence>
<evidence type="ECO:0000313" key="1">
    <source>
        <dbReference type="EMBL" id="KAI6082227.1"/>
    </source>
</evidence>
<comment type="caution">
    <text evidence="1">The sequence shown here is derived from an EMBL/GenBank/DDBJ whole genome shotgun (WGS) entry which is preliminary data.</text>
</comment>
<keyword evidence="2" id="KW-1185">Reference proteome</keyword>
<organism evidence="1 2">
    <name type="scientific">Hypoxylon rubiginosum</name>
    <dbReference type="NCBI Taxonomy" id="110542"/>
    <lineage>
        <taxon>Eukaryota</taxon>
        <taxon>Fungi</taxon>
        <taxon>Dikarya</taxon>
        <taxon>Ascomycota</taxon>
        <taxon>Pezizomycotina</taxon>
        <taxon>Sordariomycetes</taxon>
        <taxon>Xylariomycetidae</taxon>
        <taxon>Xylariales</taxon>
        <taxon>Hypoxylaceae</taxon>
        <taxon>Hypoxylon</taxon>
    </lineage>
</organism>
<proteinExistence type="predicted"/>
<reference evidence="1 2" key="1">
    <citation type="journal article" date="2022" name="New Phytol.">
        <title>Ecological generalism drives hyperdiversity of secondary metabolite gene clusters in xylarialean endophytes.</title>
        <authorList>
            <person name="Franco M.E.E."/>
            <person name="Wisecaver J.H."/>
            <person name="Arnold A.E."/>
            <person name="Ju Y.M."/>
            <person name="Slot J.C."/>
            <person name="Ahrendt S."/>
            <person name="Moore L.P."/>
            <person name="Eastman K.E."/>
            <person name="Scott K."/>
            <person name="Konkel Z."/>
            <person name="Mondo S.J."/>
            <person name="Kuo A."/>
            <person name="Hayes R.D."/>
            <person name="Haridas S."/>
            <person name="Andreopoulos B."/>
            <person name="Riley R."/>
            <person name="LaButti K."/>
            <person name="Pangilinan J."/>
            <person name="Lipzen A."/>
            <person name="Amirebrahimi M."/>
            <person name="Yan J."/>
            <person name="Adam C."/>
            <person name="Keymanesh K."/>
            <person name="Ng V."/>
            <person name="Louie K."/>
            <person name="Northen T."/>
            <person name="Drula E."/>
            <person name="Henrissat B."/>
            <person name="Hsieh H.M."/>
            <person name="Youens-Clark K."/>
            <person name="Lutzoni F."/>
            <person name="Miadlikowska J."/>
            <person name="Eastwood D.C."/>
            <person name="Hamelin R.C."/>
            <person name="Grigoriev I.V."/>
            <person name="U'Ren J.M."/>
        </authorList>
    </citation>
    <scope>NUCLEOTIDE SEQUENCE [LARGE SCALE GENOMIC DNA]</scope>
    <source>
        <strain evidence="1 2">ER1909</strain>
    </source>
</reference>
<name>A0ACC0CPJ0_9PEZI</name>
<dbReference type="EMBL" id="MU394375">
    <property type="protein sequence ID" value="KAI6082227.1"/>
    <property type="molecule type" value="Genomic_DNA"/>
</dbReference>
<dbReference type="Proteomes" id="UP001497680">
    <property type="component" value="Unassembled WGS sequence"/>
</dbReference>